<dbReference type="SUPFAM" id="SSF48452">
    <property type="entry name" value="TPR-like"/>
    <property type="match status" value="1"/>
</dbReference>
<feature type="coiled-coil region" evidence="2">
    <location>
        <begin position="45"/>
        <end position="100"/>
    </location>
</feature>
<evidence type="ECO:0000313" key="5">
    <source>
        <dbReference type="EMBL" id="AKC70145.1"/>
    </source>
</evidence>
<dbReference type="InterPro" id="IPR032519">
    <property type="entry name" value="YbgF_tri"/>
</dbReference>
<dbReference type="AlphaFoldDB" id="A0A0E3YCV3"/>
<evidence type="ECO:0000256" key="1">
    <source>
        <dbReference type="ARBA" id="ARBA00022729"/>
    </source>
</evidence>
<dbReference type="Pfam" id="PF16331">
    <property type="entry name" value="TolA_bind_tri"/>
    <property type="match status" value="1"/>
</dbReference>
<reference evidence="5" key="1">
    <citation type="submission" date="2016-06" db="EMBL/GenBank/DDBJ databases">
        <title>Pandoraea oxalativorans DSM 23570 Genome Sequencing.</title>
        <authorList>
            <person name="Ee R."/>
            <person name="Lim Y.-L."/>
            <person name="Yong D."/>
            <person name="Yin W.-F."/>
            <person name="Chan K.-G."/>
        </authorList>
    </citation>
    <scope>NUCLEOTIDE SEQUENCE</scope>
    <source>
        <strain evidence="5">DSM 23570</strain>
    </source>
</reference>
<feature type="chain" id="PRO_5009983494" description="Cell division coordinator CpoB" evidence="2">
    <location>
        <begin position="27"/>
        <end position="247"/>
    </location>
</feature>
<evidence type="ECO:0000256" key="2">
    <source>
        <dbReference type="HAMAP-Rule" id="MF_02066"/>
    </source>
</evidence>
<comment type="similarity">
    <text evidence="2">Belongs to the CpoB family.</text>
</comment>
<protein>
    <recommendedName>
        <fullName evidence="2">Cell division coordinator CpoB</fullName>
    </recommendedName>
</protein>
<organism evidence="5 6">
    <name type="scientific">Pandoraea oxalativorans</name>
    <dbReference type="NCBI Taxonomy" id="573737"/>
    <lineage>
        <taxon>Bacteria</taxon>
        <taxon>Pseudomonadati</taxon>
        <taxon>Pseudomonadota</taxon>
        <taxon>Betaproteobacteria</taxon>
        <taxon>Burkholderiales</taxon>
        <taxon>Burkholderiaceae</taxon>
        <taxon>Pandoraea</taxon>
    </lineage>
</organism>
<evidence type="ECO:0000259" key="4">
    <source>
        <dbReference type="Pfam" id="PF16331"/>
    </source>
</evidence>
<dbReference type="GO" id="GO:0070206">
    <property type="term" value="P:protein trimerization"/>
    <property type="evidence" value="ECO:0007669"/>
    <property type="project" value="InterPro"/>
</dbReference>
<dbReference type="Proteomes" id="UP000035050">
    <property type="component" value="Chromosome"/>
</dbReference>
<keyword evidence="1 2" id="KW-0732">Signal</keyword>
<feature type="signal peptide" evidence="2">
    <location>
        <begin position="1"/>
        <end position="26"/>
    </location>
</feature>
<dbReference type="Pfam" id="PF13525">
    <property type="entry name" value="YfiO"/>
    <property type="match status" value="1"/>
</dbReference>
<comment type="subcellular location">
    <subcellularLocation>
        <location evidence="2">Periplasm</location>
    </subcellularLocation>
</comment>
<dbReference type="PATRIC" id="fig|573737.6.peg.3416"/>
<dbReference type="GO" id="GO:0043093">
    <property type="term" value="P:FtsZ-dependent cytokinesis"/>
    <property type="evidence" value="ECO:0007669"/>
    <property type="project" value="UniProtKB-UniRule"/>
</dbReference>
<feature type="domain" description="YbgF trimerisation" evidence="4">
    <location>
        <begin position="50"/>
        <end position="112"/>
    </location>
</feature>
<dbReference type="RefSeq" id="WP_046291397.1">
    <property type="nucleotide sequence ID" value="NZ_CP011253.3"/>
</dbReference>
<dbReference type="InterPro" id="IPR039565">
    <property type="entry name" value="BamD-like"/>
</dbReference>
<feature type="domain" description="Outer membrane lipoprotein BamD-like" evidence="3">
    <location>
        <begin position="126"/>
        <end position="247"/>
    </location>
</feature>
<proteinExistence type="inferred from homology"/>
<keyword evidence="2" id="KW-0132">Cell division</keyword>
<keyword evidence="2" id="KW-0175">Coiled coil</keyword>
<dbReference type="EMBL" id="CP011253">
    <property type="protein sequence ID" value="AKC70145.1"/>
    <property type="molecule type" value="Genomic_DNA"/>
</dbReference>
<keyword evidence="2" id="KW-0574">Periplasm</keyword>
<dbReference type="GO" id="GO:0030288">
    <property type="term" value="C:outer membrane-bounded periplasmic space"/>
    <property type="evidence" value="ECO:0007669"/>
    <property type="project" value="UniProtKB-UniRule"/>
</dbReference>
<dbReference type="InterPro" id="IPR011990">
    <property type="entry name" value="TPR-like_helical_dom_sf"/>
</dbReference>
<dbReference type="Gene3D" id="1.25.40.10">
    <property type="entry name" value="Tetratricopeptide repeat domain"/>
    <property type="match status" value="1"/>
</dbReference>
<name>A0A0E3YCV3_9BURK</name>
<dbReference type="InterPro" id="IPR014162">
    <property type="entry name" value="CpoB_C"/>
</dbReference>
<comment type="function">
    <text evidence="2">Mediates coordination of peptidoglycan synthesis and outer membrane constriction during cell division.</text>
</comment>
<dbReference type="InterPro" id="IPR034706">
    <property type="entry name" value="CpoB"/>
</dbReference>
<accession>A0A0E3YCV3</accession>
<dbReference type="HAMAP" id="MF_02066">
    <property type="entry name" value="CpoB"/>
    <property type="match status" value="1"/>
</dbReference>
<dbReference type="Gene3D" id="1.20.5.110">
    <property type="match status" value="1"/>
</dbReference>
<dbReference type="NCBIfam" id="TIGR02795">
    <property type="entry name" value="tol_pal_ybgF"/>
    <property type="match status" value="1"/>
</dbReference>
<keyword evidence="2" id="KW-0131">Cell cycle</keyword>
<gene>
    <name evidence="2" type="primary">cpoB</name>
    <name evidence="5" type="ORF">MB84_12625</name>
</gene>
<dbReference type="KEGG" id="pox:MB84_12625"/>
<keyword evidence="6" id="KW-1185">Reference proteome</keyword>
<evidence type="ECO:0000259" key="3">
    <source>
        <dbReference type="Pfam" id="PF13525"/>
    </source>
</evidence>
<sequence length="247" mass="27215" precursor="true">MTSRLLKNMICAVTLGTSVLSPLAHAGLFDDDEARKAILDIRSRLDSDKQRIEGLTRNVLDLNNQIQQLQRDLADQRGQNEDLKNQLANLQQSQKDFYNDLDGRLKKFEPQQMTVGGVTGTVQPGEKEVFDAALTKFRNGDYKGAQTDFRTFTAKYPASPYQPEAQFWLGNAQYANKDLKGSTATLQGIVTKYPTSPKAAEAMLAIASNQAESGQTAAAKKTLQDLVARFPDTESAAEAKKRAAKLK</sequence>
<dbReference type="HOGENOM" id="CLU_044315_1_0_4"/>
<evidence type="ECO:0000313" key="6">
    <source>
        <dbReference type="Proteomes" id="UP000035050"/>
    </source>
</evidence>